<accession>A0A4C2ACW9</accession>
<comment type="caution">
    <text evidence="1">The sequence shown here is derived from an EMBL/GenBank/DDBJ whole genome shotgun (WGS) entry which is preliminary data.</text>
</comment>
<dbReference type="AlphaFoldDB" id="A0A4C2ACW9"/>
<evidence type="ECO:0000313" key="1">
    <source>
        <dbReference type="EMBL" id="GBP96697.1"/>
    </source>
</evidence>
<keyword evidence="2" id="KW-1185">Reference proteome</keyword>
<protein>
    <submittedName>
        <fullName evidence="1">Uncharacterized protein</fullName>
    </submittedName>
</protein>
<gene>
    <name evidence="1" type="ORF">EVAR_70041_1</name>
</gene>
<evidence type="ECO:0000313" key="2">
    <source>
        <dbReference type="Proteomes" id="UP000299102"/>
    </source>
</evidence>
<sequence length="88" mass="10357">MENETEIGITYRELVVCPRRSRGRIVNILNGAKTEIERKNIIGTMIDSLIAPFEYYKPWMVNMGFSSRGWRGSRFVCEMHSELMLIWK</sequence>
<name>A0A4C2ACW9_EUMVA</name>
<proteinExistence type="predicted"/>
<organism evidence="1 2">
    <name type="scientific">Eumeta variegata</name>
    <name type="common">Bagworm moth</name>
    <name type="synonym">Eumeta japonica</name>
    <dbReference type="NCBI Taxonomy" id="151549"/>
    <lineage>
        <taxon>Eukaryota</taxon>
        <taxon>Metazoa</taxon>
        <taxon>Ecdysozoa</taxon>
        <taxon>Arthropoda</taxon>
        <taxon>Hexapoda</taxon>
        <taxon>Insecta</taxon>
        <taxon>Pterygota</taxon>
        <taxon>Neoptera</taxon>
        <taxon>Endopterygota</taxon>
        <taxon>Lepidoptera</taxon>
        <taxon>Glossata</taxon>
        <taxon>Ditrysia</taxon>
        <taxon>Tineoidea</taxon>
        <taxon>Psychidae</taxon>
        <taxon>Oiketicinae</taxon>
        <taxon>Eumeta</taxon>
    </lineage>
</organism>
<dbReference type="Proteomes" id="UP000299102">
    <property type="component" value="Unassembled WGS sequence"/>
</dbReference>
<dbReference type="EMBL" id="BGZK01002821">
    <property type="protein sequence ID" value="GBP96697.1"/>
    <property type="molecule type" value="Genomic_DNA"/>
</dbReference>
<reference evidence="1 2" key="1">
    <citation type="journal article" date="2019" name="Commun. Biol.">
        <title>The bagworm genome reveals a unique fibroin gene that provides high tensile strength.</title>
        <authorList>
            <person name="Kono N."/>
            <person name="Nakamura H."/>
            <person name="Ohtoshi R."/>
            <person name="Tomita M."/>
            <person name="Numata K."/>
            <person name="Arakawa K."/>
        </authorList>
    </citation>
    <scope>NUCLEOTIDE SEQUENCE [LARGE SCALE GENOMIC DNA]</scope>
</reference>